<evidence type="ECO:0000256" key="9">
    <source>
        <dbReference type="PIRSR" id="PIRSR000445-1"/>
    </source>
</evidence>
<dbReference type="Pfam" id="PF05201">
    <property type="entry name" value="GlutR_N"/>
    <property type="match status" value="1"/>
</dbReference>
<dbReference type="OrthoDB" id="4562at2157"/>
<dbReference type="InterPro" id="IPR015896">
    <property type="entry name" value="4pyrrol_synth_GluRdtase_dimer"/>
</dbReference>
<evidence type="ECO:0000256" key="6">
    <source>
        <dbReference type="ARBA" id="ARBA00023244"/>
    </source>
</evidence>
<comment type="subunit">
    <text evidence="8">Homodimer.</text>
</comment>
<evidence type="ECO:0000256" key="2">
    <source>
        <dbReference type="ARBA" id="ARBA00005916"/>
    </source>
</evidence>
<evidence type="ECO:0000256" key="1">
    <source>
        <dbReference type="ARBA" id="ARBA00005059"/>
    </source>
</evidence>
<evidence type="ECO:0000313" key="18">
    <source>
        <dbReference type="EMBL" id="MXR50877.1"/>
    </source>
</evidence>
<feature type="binding site" evidence="8 10">
    <location>
        <begin position="110"/>
        <end position="112"/>
    </location>
    <ligand>
        <name>substrate</name>
    </ligand>
</feature>
<dbReference type="InterPro" id="IPR036453">
    <property type="entry name" value="GluRdtase_dimer_dom_sf"/>
</dbReference>
<comment type="function">
    <text evidence="8">Catalyzes the NADPH-dependent reduction of glutamyl-tRNA(Glu) to glutamate 1-semialdehyde (GSA).</text>
</comment>
<dbReference type="GO" id="GO:0019353">
    <property type="term" value="P:protoporphyrinogen IX biosynthetic process from glutamate"/>
    <property type="evidence" value="ECO:0007669"/>
    <property type="project" value="TreeGrafter"/>
</dbReference>
<dbReference type="FunFam" id="3.30.460.30:FF:000001">
    <property type="entry name" value="Glutamyl-tRNA reductase"/>
    <property type="match status" value="1"/>
</dbReference>
<feature type="domain" description="Glutamyl-tRNA reductase N-terminal" evidence="17">
    <location>
        <begin position="12"/>
        <end position="152"/>
    </location>
</feature>
<comment type="catalytic activity">
    <reaction evidence="7 8 13">
        <text>(S)-4-amino-5-oxopentanoate + tRNA(Glu) + NADP(+) = L-glutamyl-tRNA(Glu) + NADPH + H(+)</text>
        <dbReference type="Rhea" id="RHEA:12344"/>
        <dbReference type="Rhea" id="RHEA-COMP:9663"/>
        <dbReference type="Rhea" id="RHEA-COMP:9680"/>
        <dbReference type="ChEBI" id="CHEBI:15378"/>
        <dbReference type="ChEBI" id="CHEBI:57501"/>
        <dbReference type="ChEBI" id="CHEBI:57783"/>
        <dbReference type="ChEBI" id="CHEBI:58349"/>
        <dbReference type="ChEBI" id="CHEBI:78442"/>
        <dbReference type="ChEBI" id="CHEBI:78520"/>
        <dbReference type="EC" id="1.2.1.70"/>
    </reaction>
</comment>
<feature type="active site" description="Nucleophile" evidence="8 9">
    <location>
        <position position="53"/>
    </location>
</feature>
<evidence type="ECO:0000256" key="11">
    <source>
        <dbReference type="PIRSR" id="PIRSR000445-3"/>
    </source>
</evidence>
<dbReference type="Gene3D" id="3.30.460.30">
    <property type="entry name" value="Glutamyl-tRNA reductase, N-terminal domain"/>
    <property type="match status" value="1"/>
</dbReference>
<protein>
    <recommendedName>
        <fullName evidence="3 8">Glutamyl-tRNA reductase</fullName>
        <shortName evidence="8">GluTR</shortName>
        <ecNumber evidence="3 8">1.2.1.70</ecNumber>
    </recommendedName>
</protein>
<comment type="similarity">
    <text evidence="2 8 13">Belongs to the glutamyl-tRNA reductase family.</text>
</comment>
<organism evidence="18 19">
    <name type="scientific">Halovenus carboxidivorans</name>
    <dbReference type="NCBI Taxonomy" id="2692199"/>
    <lineage>
        <taxon>Archaea</taxon>
        <taxon>Methanobacteriati</taxon>
        <taxon>Methanobacteriota</taxon>
        <taxon>Stenosarchaea group</taxon>
        <taxon>Halobacteria</taxon>
        <taxon>Halobacteriales</taxon>
        <taxon>Haloarculaceae</taxon>
        <taxon>Halovenus</taxon>
    </lineage>
</organism>
<keyword evidence="19" id="KW-1185">Reference proteome</keyword>
<comment type="caution">
    <text evidence="18">The sequence shown here is derived from an EMBL/GenBank/DDBJ whole genome shotgun (WGS) entry which is preliminary data.</text>
</comment>
<dbReference type="InterPro" id="IPR000343">
    <property type="entry name" value="4pyrrol_synth_GluRdtase"/>
</dbReference>
<evidence type="ECO:0000256" key="5">
    <source>
        <dbReference type="ARBA" id="ARBA00023002"/>
    </source>
</evidence>
<gene>
    <name evidence="8" type="primary">hemA</name>
    <name evidence="18" type="ORF">GRX03_04550</name>
</gene>
<evidence type="ECO:0000259" key="16">
    <source>
        <dbReference type="Pfam" id="PF01488"/>
    </source>
</evidence>
<dbReference type="NCBIfam" id="TIGR01035">
    <property type="entry name" value="hemA"/>
    <property type="match status" value="1"/>
</dbReference>
<dbReference type="PANTHER" id="PTHR43013">
    <property type="entry name" value="GLUTAMYL-TRNA REDUCTASE"/>
    <property type="match status" value="1"/>
</dbReference>
<dbReference type="GO" id="GO:0008883">
    <property type="term" value="F:glutamyl-tRNA reductase activity"/>
    <property type="evidence" value="ECO:0007669"/>
    <property type="project" value="UniProtKB-UniRule"/>
</dbReference>
<feature type="region of interest" description="Disordered" evidence="14">
    <location>
        <begin position="419"/>
        <end position="457"/>
    </location>
</feature>
<accession>A0A6B0T113</accession>
<dbReference type="Pfam" id="PF01488">
    <property type="entry name" value="Shikimate_DH"/>
    <property type="match status" value="1"/>
</dbReference>
<feature type="domain" description="Quinate/shikimate 5-dehydrogenase/glutamyl-tRNA reductase" evidence="16">
    <location>
        <begin position="168"/>
        <end position="298"/>
    </location>
</feature>
<evidence type="ECO:0000313" key="19">
    <source>
        <dbReference type="Proteomes" id="UP000466535"/>
    </source>
</evidence>
<evidence type="ECO:0000256" key="3">
    <source>
        <dbReference type="ARBA" id="ARBA00012970"/>
    </source>
</evidence>
<dbReference type="InterPro" id="IPR018214">
    <property type="entry name" value="GluRdtase_CS"/>
</dbReference>
<evidence type="ECO:0000256" key="4">
    <source>
        <dbReference type="ARBA" id="ARBA00022857"/>
    </source>
</evidence>
<evidence type="ECO:0000256" key="10">
    <source>
        <dbReference type="PIRSR" id="PIRSR000445-2"/>
    </source>
</evidence>
<dbReference type="EC" id="1.2.1.70" evidence="3 8"/>
<keyword evidence="5 8" id="KW-0560">Oxidoreductase</keyword>
<keyword evidence="4 8" id="KW-0521">NADP</keyword>
<feature type="site" description="Important for activity" evidence="8 12">
    <location>
        <position position="95"/>
    </location>
</feature>
<keyword evidence="6 8" id="KW-0627">Porphyrin biosynthesis</keyword>
<dbReference type="UniPathway" id="UPA00251">
    <property type="reaction ID" value="UER00316"/>
</dbReference>
<dbReference type="InterPro" id="IPR015895">
    <property type="entry name" value="4pyrrol_synth_GluRdtase_N"/>
</dbReference>
<comment type="pathway">
    <text evidence="1 8 13">Porphyrin-containing compound metabolism; protoporphyrin-IX biosynthesis; 5-aminolevulinate from L-glutamyl-tRNA(Glu): step 1/2.</text>
</comment>
<dbReference type="SUPFAM" id="SSF69742">
    <property type="entry name" value="Glutamyl tRNA-reductase catalytic, N-terminal domain"/>
    <property type="match status" value="1"/>
</dbReference>
<dbReference type="GO" id="GO:0050661">
    <property type="term" value="F:NADP binding"/>
    <property type="evidence" value="ECO:0007669"/>
    <property type="project" value="InterPro"/>
</dbReference>
<dbReference type="HAMAP" id="MF_00087">
    <property type="entry name" value="Glu_tRNA_reductase"/>
    <property type="match status" value="1"/>
</dbReference>
<dbReference type="PIRSF" id="PIRSF000445">
    <property type="entry name" value="4pyrrol_synth_GluRdtase"/>
    <property type="match status" value="1"/>
</dbReference>
<dbReference type="PANTHER" id="PTHR43013:SF1">
    <property type="entry name" value="GLUTAMYL-TRNA REDUCTASE"/>
    <property type="match status" value="1"/>
</dbReference>
<proteinExistence type="inferred from homology"/>
<name>A0A6B0T113_9EURY</name>
<dbReference type="Gene3D" id="3.40.50.720">
    <property type="entry name" value="NAD(P)-binding Rossmann-like Domain"/>
    <property type="match status" value="1"/>
</dbReference>
<dbReference type="AlphaFoldDB" id="A0A6B0T113"/>
<dbReference type="InterPro" id="IPR036343">
    <property type="entry name" value="GluRdtase_N_sf"/>
</dbReference>
<evidence type="ECO:0000259" key="17">
    <source>
        <dbReference type="Pfam" id="PF05201"/>
    </source>
</evidence>
<dbReference type="CDD" id="cd05213">
    <property type="entry name" value="NAD_bind_Glutamyl_tRNA_reduct"/>
    <property type="match status" value="1"/>
</dbReference>
<reference evidence="18 19" key="1">
    <citation type="submission" date="2019-12" db="EMBL/GenBank/DDBJ databases">
        <title>Isolation and characterization of three novel carbon monoxide-oxidizing members of Halobacteria from salione crusts and soils.</title>
        <authorList>
            <person name="Myers M.R."/>
            <person name="King G.M."/>
        </authorList>
    </citation>
    <scope>NUCLEOTIDE SEQUENCE [LARGE SCALE GENOMIC DNA]</scope>
    <source>
        <strain evidence="18 19">WSH3</strain>
    </source>
</reference>
<dbReference type="Pfam" id="PF00745">
    <property type="entry name" value="GlutR_dimer"/>
    <property type="match status" value="1"/>
</dbReference>
<feature type="binding site" evidence="8 10">
    <location>
        <position position="105"/>
    </location>
    <ligand>
        <name>substrate</name>
    </ligand>
</feature>
<sequence>MTSNSGLISGLSVSHQRASLDQLEAAAADSQQSLVADLCAESAVREAYALQTCNRVEAYVVTDGAETGRELLAERFAETPEECIRELGHEESLEHLLRVSAGLESLVLGEDQILGQVRDAYEDARTVDGIGPILEDGVTKAIHVGERARTETAINEGVVSLASAAVRLAAEKHGLDGASAAVIGAGEMGQLAAKRLAPRVGKLVLANRTIARANSVAKSIEEPVALETTGLDDLGDTIDGADILIAATASTEWIVEADTLADVSETFVIDITRPRDIPPAADEFEHLTVYDLDRLESVTEKTRQMRREAAEEVEEIVDEEFELLLDQYKRKRADQVISAMYESAERVKARELEKTFAKLDLDEESEAVVESMADTLVSQLLAPPTNSLRDAAADDDWTTIHTALRLFNPNIESAEEAALAGMAPDGMPESVDASDPEAIPDHVREQLPAGLLEELDD</sequence>
<comment type="miscellaneous">
    <text evidence="8">During catalysis, the active site Cys acts as a nucleophile attacking the alpha-carbonyl group of tRNA-bound glutamate with the formation of a thioester intermediate between enzyme and glutamate, and the concomitant release of tRNA(Glu). The thioester intermediate is finally reduced by direct hydride transfer from NADPH, to form the product GSA.</text>
</comment>
<feature type="domain" description="Tetrapyrrole biosynthesis glutamyl-tRNA reductase dimerisation" evidence="15">
    <location>
        <begin position="312"/>
        <end position="408"/>
    </location>
</feature>
<dbReference type="RefSeq" id="WP_159762967.1">
    <property type="nucleotide sequence ID" value="NZ_WUUT01000001.1"/>
</dbReference>
<feature type="binding site" evidence="8 10">
    <location>
        <begin position="52"/>
        <end position="55"/>
    </location>
    <ligand>
        <name>substrate</name>
    </ligand>
</feature>
<feature type="binding site" evidence="8 11">
    <location>
        <begin position="184"/>
        <end position="189"/>
    </location>
    <ligand>
        <name>NADP(+)</name>
        <dbReference type="ChEBI" id="CHEBI:58349"/>
    </ligand>
</feature>
<evidence type="ECO:0000256" key="8">
    <source>
        <dbReference type="HAMAP-Rule" id="MF_00087"/>
    </source>
</evidence>
<feature type="binding site" evidence="8 10">
    <location>
        <position position="116"/>
    </location>
    <ligand>
        <name>substrate</name>
    </ligand>
</feature>
<evidence type="ECO:0000256" key="13">
    <source>
        <dbReference type="RuleBase" id="RU000584"/>
    </source>
</evidence>
<dbReference type="EMBL" id="WUUT01000001">
    <property type="protein sequence ID" value="MXR50877.1"/>
    <property type="molecule type" value="Genomic_DNA"/>
</dbReference>
<evidence type="ECO:0000259" key="15">
    <source>
        <dbReference type="Pfam" id="PF00745"/>
    </source>
</evidence>
<dbReference type="Proteomes" id="UP000466535">
    <property type="component" value="Unassembled WGS sequence"/>
</dbReference>
<evidence type="ECO:0000256" key="7">
    <source>
        <dbReference type="ARBA" id="ARBA00047464"/>
    </source>
</evidence>
<evidence type="ECO:0000256" key="14">
    <source>
        <dbReference type="SAM" id="MobiDB-lite"/>
    </source>
</evidence>
<dbReference type="PROSITE" id="PS00747">
    <property type="entry name" value="GLUTR"/>
    <property type="match status" value="1"/>
</dbReference>
<dbReference type="InterPro" id="IPR036291">
    <property type="entry name" value="NAD(P)-bd_dom_sf"/>
</dbReference>
<dbReference type="SUPFAM" id="SSF69075">
    <property type="entry name" value="Glutamyl tRNA-reductase dimerization domain"/>
    <property type="match status" value="1"/>
</dbReference>
<dbReference type="SUPFAM" id="SSF51735">
    <property type="entry name" value="NAD(P)-binding Rossmann-fold domains"/>
    <property type="match status" value="1"/>
</dbReference>
<dbReference type="InterPro" id="IPR006151">
    <property type="entry name" value="Shikm_DH/Glu-tRNA_Rdtase"/>
</dbReference>
<evidence type="ECO:0000256" key="12">
    <source>
        <dbReference type="PIRSR" id="PIRSR000445-4"/>
    </source>
</evidence>
<comment type="domain">
    <text evidence="8">Possesses an unusual extended V-shaped dimeric structure with each monomer consisting of three distinct domains arranged along a curved 'spinal' alpha-helix. The N-terminal catalytic domain specifically recognizes the glutamate moiety of the substrate. The second domain is the NADPH-binding domain, and the third C-terminal domain is responsible for dimerization.</text>
</comment>